<evidence type="ECO:0000256" key="8">
    <source>
        <dbReference type="ARBA" id="ARBA00022837"/>
    </source>
</evidence>
<dbReference type="Gene3D" id="3.40.50.1820">
    <property type="entry name" value="alpha/beta hydrolase"/>
    <property type="match status" value="1"/>
</dbReference>
<keyword evidence="7" id="KW-0378">Hydrolase</keyword>
<evidence type="ECO:0000256" key="1">
    <source>
        <dbReference type="ARBA" id="ARBA00001913"/>
    </source>
</evidence>
<evidence type="ECO:0000256" key="12">
    <source>
        <dbReference type="ARBA" id="ARBA00023136"/>
    </source>
</evidence>
<accession>A0AAN6TNF2</accession>
<dbReference type="SUPFAM" id="SSF53474">
    <property type="entry name" value="alpha/beta-Hydrolases"/>
    <property type="match status" value="1"/>
</dbReference>
<evidence type="ECO:0000256" key="7">
    <source>
        <dbReference type="ARBA" id="ARBA00022801"/>
    </source>
</evidence>
<evidence type="ECO:0000259" key="16">
    <source>
        <dbReference type="Pfam" id="PF01764"/>
    </source>
</evidence>
<comment type="subcellular location">
    <subcellularLocation>
        <location evidence="2">Cell membrane</location>
        <topology evidence="2">Multi-pass membrane protein</topology>
    </subcellularLocation>
</comment>
<evidence type="ECO:0000313" key="17">
    <source>
        <dbReference type="EMBL" id="KAK4117664.1"/>
    </source>
</evidence>
<name>A0AAN6TNF2_9PEZI</name>
<dbReference type="PANTHER" id="PTHR45792:SF7">
    <property type="entry name" value="PUTATIVE (AFU_ORTHOLOGUE AFUA_6G02710)-RELATED"/>
    <property type="match status" value="1"/>
</dbReference>
<comment type="caution">
    <text evidence="17">The sequence shown here is derived from an EMBL/GenBank/DDBJ whole genome shotgun (WGS) entry which is preliminary data.</text>
</comment>
<dbReference type="Pfam" id="PF01764">
    <property type="entry name" value="Lipase_3"/>
    <property type="match status" value="1"/>
</dbReference>
<dbReference type="InterPro" id="IPR052214">
    <property type="entry name" value="DAG_Lipase-Related"/>
</dbReference>
<evidence type="ECO:0000256" key="3">
    <source>
        <dbReference type="ARBA" id="ARBA00022475"/>
    </source>
</evidence>
<organism evidence="17 18">
    <name type="scientific">Canariomyces notabilis</name>
    <dbReference type="NCBI Taxonomy" id="2074819"/>
    <lineage>
        <taxon>Eukaryota</taxon>
        <taxon>Fungi</taxon>
        <taxon>Dikarya</taxon>
        <taxon>Ascomycota</taxon>
        <taxon>Pezizomycotina</taxon>
        <taxon>Sordariomycetes</taxon>
        <taxon>Sordariomycetidae</taxon>
        <taxon>Sordariales</taxon>
        <taxon>Chaetomiaceae</taxon>
        <taxon>Canariomyces</taxon>
    </lineage>
</organism>
<evidence type="ECO:0000256" key="6">
    <source>
        <dbReference type="ARBA" id="ARBA00022723"/>
    </source>
</evidence>
<evidence type="ECO:0000256" key="5">
    <source>
        <dbReference type="ARBA" id="ARBA00022692"/>
    </source>
</evidence>
<comment type="cofactor">
    <cofactor evidence="1">
        <name>Ca(2+)</name>
        <dbReference type="ChEBI" id="CHEBI:29108"/>
    </cofactor>
</comment>
<evidence type="ECO:0000256" key="15">
    <source>
        <dbReference type="SAM" id="MobiDB-lite"/>
    </source>
</evidence>
<keyword evidence="6" id="KW-0479">Metal-binding</keyword>
<dbReference type="GO" id="GO:0046340">
    <property type="term" value="P:diacylglycerol catabolic process"/>
    <property type="evidence" value="ECO:0007669"/>
    <property type="project" value="TreeGrafter"/>
</dbReference>
<dbReference type="GeneID" id="89943110"/>
<evidence type="ECO:0000256" key="13">
    <source>
        <dbReference type="ARBA" id="ARBA00024531"/>
    </source>
</evidence>
<evidence type="ECO:0000256" key="11">
    <source>
        <dbReference type="ARBA" id="ARBA00023098"/>
    </source>
</evidence>
<keyword evidence="18" id="KW-1185">Reference proteome</keyword>
<feature type="compositionally biased region" description="Polar residues" evidence="15">
    <location>
        <begin position="471"/>
        <end position="491"/>
    </location>
</feature>
<evidence type="ECO:0000256" key="14">
    <source>
        <dbReference type="ARBA" id="ARBA00026104"/>
    </source>
</evidence>
<gene>
    <name evidence="17" type="ORF">N656DRAFT_841294</name>
</gene>
<keyword evidence="12" id="KW-0472">Membrane</keyword>
<dbReference type="EC" id="3.1.1.116" evidence="14"/>
<reference evidence="17" key="1">
    <citation type="journal article" date="2023" name="Mol. Phylogenet. Evol.">
        <title>Genome-scale phylogeny and comparative genomics of the fungal order Sordariales.</title>
        <authorList>
            <person name="Hensen N."/>
            <person name="Bonometti L."/>
            <person name="Westerberg I."/>
            <person name="Brannstrom I.O."/>
            <person name="Guillou S."/>
            <person name="Cros-Aarteil S."/>
            <person name="Calhoun S."/>
            <person name="Haridas S."/>
            <person name="Kuo A."/>
            <person name="Mondo S."/>
            <person name="Pangilinan J."/>
            <person name="Riley R."/>
            <person name="LaButti K."/>
            <person name="Andreopoulos B."/>
            <person name="Lipzen A."/>
            <person name="Chen C."/>
            <person name="Yan M."/>
            <person name="Daum C."/>
            <person name="Ng V."/>
            <person name="Clum A."/>
            <person name="Steindorff A."/>
            <person name="Ohm R.A."/>
            <person name="Martin F."/>
            <person name="Silar P."/>
            <person name="Natvig D.O."/>
            <person name="Lalanne C."/>
            <person name="Gautier V."/>
            <person name="Ament-Velasquez S.L."/>
            <person name="Kruys A."/>
            <person name="Hutchinson M.I."/>
            <person name="Powell A.J."/>
            <person name="Barry K."/>
            <person name="Miller A.N."/>
            <person name="Grigoriev I.V."/>
            <person name="Debuchy R."/>
            <person name="Gladieux P."/>
            <person name="Hiltunen Thoren M."/>
            <person name="Johannesson H."/>
        </authorList>
    </citation>
    <scope>NUCLEOTIDE SEQUENCE</scope>
    <source>
        <strain evidence="17">CBS 508.74</strain>
    </source>
</reference>
<sequence>MVSTTGAGASDTASGAEGSELAVIPGHDARTELEDMTGPVSNDNDTLLPSPVARAISFATRSTGLAIRMGSAIGCYGLDAAKFTTLSSFELGRTVLEGILSRAGRDAVSRADSDIARQDAETILETAVSTLHRAMGHIVFWTATGFNLTSTTLSVFSDMSQVVLSMLDQFFGSTDSSRAMASIVAMIRREFENPATGVQGETVGVLDLVIGLCSMAYLQRSCHSLLEDDIRALRVEETVWDVVVLSDGVRVDIHNDGYNATRQPERTQALQYRSAEAIAPAIPSVEVQNDSQDGVDAPTLQLQREIMRSLPDNAQVSITREVSTSEIITVEITGDAPHVKVEPPPGLELIEESWVDRQPGRQVQARPEDNHSSTAPRSRLVFRRNRRQETKASFQRVDGDVSPIKAETEFLESPGTGSGSEREDLIANSPRHSMDHEELHPFQPSRSAMGASAPLMPLTPASDGPVAHQPACNNLANQKRSRSVLANSSTAPRIRSIPSPDTQLGSNSLPSRSKNETDAGYKLSEKKSGFRGVLKKPMSIFHKDDSILDMAISKKGIKRSAASPPTGRASTATQDGLHSPFVSIQQPSLIAKSGPPSPVQGTSDVVRRPLRRTPSTASFFSVHESRRESTVSLTETYSLTSSGEHRHVSVFGEAAMSGPVMKKVTSETHLPIQHYAPERTHRRLNSKGYTPSIYTLKANASETSLVPYHPGGGSAFSGGEALGTLRQAGVVDGMFPRYHLLRNITRYMRFASASYGSKFLKVLGIATEMPIPGLSDDTHHELRSFAHHTRSDPSSILLSSFIDPQGGSDGSGSTNTGVPLVHYVSLDHESKAVVLTCRGTLGFEDVLTDMTCEYDELVWRGRSYKVHKGVHASAKRLLYGGDGRVLYILKTALEEFPDYGLILTGHSLGGAVTSLLGVMLSDPAPLPGTPASFFVTSSSDPHARLLPATNSSTGPAPPPPHVCLPPGRPIHVYAYGPPSTMCPSLSASTRGLVTTVVYGNDLVPYLSLGVLHDFQAVALALKTDNSAAKTDLRQRVWGALRGGIEGAWRGTDAYPFAKPPPAARGEKGSESDYWAYAALKVLRSSMLNEKLVPPGEVFLVESQGVLRRDAFVSAAGGDHHFGRPATRIVLKYVRNVERRFAEVRFGVSMLTDHSPGKYEAALDRLMVGVMGGS</sequence>
<keyword evidence="11" id="KW-0443">Lipid metabolism</keyword>
<evidence type="ECO:0000256" key="10">
    <source>
        <dbReference type="ARBA" id="ARBA00022989"/>
    </source>
</evidence>
<dbReference type="GO" id="GO:0019369">
    <property type="term" value="P:arachidonate metabolic process"/>
    <property type="evidence" value="ECO:0007669"/>
    <property type="project" value="TreeGrafter"/>
</dbReference>
<dbReference type="CDD" id="cd00519">
    <property type="entry name" value="Lipase_3"/>
    <property type="match status" value="1"/>
</dbReference>
<feature type="region of interest" description="Disordered" evidence="15">
    <location>
        <begin position="432"/>
        <end position="522"/>
    </location>
</feature>
<dbReference type="InterPro" id="IPR029058">
    <property type="entry name" value="AB_hydrolase_fold"/>
</dbReference>
<dbReference type="AlphaFoldDB" id="A0AAN6TNF2"/>
<feature type="region of interest" description="Disordered" evidence="15">
    <location>
        <begin position="1"/>
        <end position="21"/>
    </location>
</feature>
<keyword evidence="3" id="KW-1003">Cell membrane</keyword>
<dbReference type="EMBL" id="MU853332">
    <property type="protein sequence ID" value="KAK4117664.1"/>
    <property type="molecule type" value="Genomic_DNA"/>
</dbReference>
<protein>
    <recommendedName>
        <fullName evidence="14">sn-1-specific diacylglycerol lipase</fullName>
        <ecNumber evidence="14">3.1.1.116</ecNumber>
    </recommendedName>
</protein>
<evidence type="ECO:0000256" key="9">
    <source>
        <dbReference type="ARBA" id="ARBA00022963"/>
    </source>
</evidence>
<evidence type="ECO:0000313" key="18">
    <source>
        <dbReference type="Proteomes" id="UP001302812"/>
    </source>
</evidence>
<dbReference type="Proteomes" id="UP001302812">
    <property type="component" value="Unassembled WGS sequence"/>
</dbReference>
<proteinExistence type="predicted"/>
<evidence type="ECO:0000256" key="4">
    <source>
        <dbReference type="ARBA" id="ARBA00022553"/>
    </source>
</evidence>
<evidence type="ECO:0000256" key="2">
    <source>
        <dbReference type="ARBA" id="ARBA00004651"/>
    </source>
</evidence>
<feature type="compositionally biased region" description="Polar residues" evidence="15">
    <location>
        <begin position="499"/>
        <end position="512"/>
    </location>
</feature>
<dbReference type="GO" id="GO:0005886">
    <property type="term" value="C:plasma membrane"/>
    <property type="evidence" value="ECO:0007669"/>
    <property type="project" value="UniProtKB-SubCell"/>
</dbReference>
<dbReference type="PANTHER" id="PTHR45792">
    <property type="entry name" value="DIACYLGLYCEROL LIPASE HOMOLOG-RELATED"/>
    <property type="match status" value="1"/>
</dbReference>
<reference evidence="17" key="2">
    <citation type="submission" date="2023-05" db="EMBL/GenBank/DDBJ databases">
        <authorList>
            <consortium name="Lawrence Berkeley National Laboratory"/>
            <person name="Steindorff A."/>
            <person name="Hensen N."/>
            <person name="Bonometti L."/>
            <person name="Westerberg I."/>
            <person name="Brannstrom I.O."/>
            <person name="Guillou S."/>
            <person name="Cros-Aarteil S."/>
            <person name="Calhoun S."/>
            <person name="Haridas S."/>
            <person name="Kuo A."/>
            <person name="Mondo S."/>
            <person name="Pangilinan J."/>
            <person name="Riley R."/>
            <person name="Labutti K."/>
            <person name="Andreopoulos B."/>
            <person name="Lipzen A."/>
            <person name="Chen C."/>
            <person name="Yanf M."/>
            <person name="Daum C."/>
            <person name="Ng V."/>
            <person name="Clum A."/>
            <person name="Ohm R."/>
            <person name="Martin F."/>
            <person name="Silar P."/>
            <person name="Natvig D."/>
            <person name="Lalanne C."/>
            <person name="Gautier V."/>
            <person name="Ament-Velasquez S.L."/>
            <person name="Kruys A."/>
            <person name="Hutchinson M.I."/>
            <person name="Powell A.J."/>
            <person name="Barry K."/>
            <person name="Miller A.N."/>
            <person name="Grigoriev I.V."/>
            <person name="Debuchy R."/>
            <person name="Gladieux P."/>
            <person name="Thoren M.H."/>
            <person name="Johannesson H."/>
        </authorList>
    </citation>
    <scope>NUCLEOTIDE SEQUENCE</scope>
    <source>
        <strain evidence="17">CBS 508.74</strain>
    </source>
</reference>
<dbReference type="InterPro" id="IPR002921">
    <property type="entry name" value="Fungal_lipase-type"/>
</dbReference>
<dbReference type="GO" id="GO:0046872">
    <property type="term" value="F:metal ion binding"/>
    <property type="evidence" value="ECO:0007669"/>
    <property type="project" value="UniProtKB-KW"/>
</dbReference>
<keyword evidence="10" id="KW-1133">Transmembrane helix</keyword>
<comment type="catalytic activity">
    <reaction evidence="13">
        <text>a 1,2-diacyl-sn-glycerol + H2O = a 2-acylglycerol + a fatty acid + H(+)</text>
        <dbReference type="Rhea" id="RHEA:33275"/>
        <dbReference type="ChEBI" id="CHEBI:15377"/>
        <dbReference type="ChEBI" id="CHEBI:15378"/>
        <dbReference type="ChEBI" id="CHEBI:17389"/>
        <dbReference type="ChEBI" id="CHEBI:17815"/>
        <dbReference type="ChEBI" id="CHEBI:28868"/>
        <dbReference type="EC" id="3.1.1.116"/>
    </reaction>
    <physiologicalReaction direction="left-to-right" evidence="13">
        <dbReference type="Rhea" id="RHEA:33276"/>
    </physiologicalReaction>
</comment>
<feature type="compositionally biased region" description="Basic and acidic residues" evidence="15">
    <location>
        <begin position="513"/>
        <end position="522"/>
    </location>
</feature>
<feature type="domain" description="Fungal lipase-type" evidence="16">
    <location>
        <begin position="834"/>
        <end position="922"/>
    </location>
</feature>
<keyword evidence="8" id="KW-0106">Calcium</keyword>
<keyword evidence="9" id="KW-0442">Lipid degradation</keyword>
<feature type="region of interest" description="Disordered" evidence="15">
    <location>
        <begin position="355"/>
        <end position="400"/>
    </location>
</feature>
<feature type="compositionally biased region" description="Low complexity" evidence="15">
    <location>
        <begin position="1"/>
        <end position="20"/>
    </location>
</feature>
<dbReference type="RefSeq" id="XP_064675234.1">
    <property type="nucleotide sequence ID" value="XM_064818984.1"/>
</dbReference>
<keyword evidence="5" id="KW-0812">Transmembrane</keyword>
<dbReference type="GO" id="GO:0016298">
    <property type="term" value="F:lipase activity"/>
    <property type="evidence" value="ECO:0007669"/>
    <property type="project" value="TreeGrafter"/>
</dbReference>
<keyword evidence="4" id="KW-0597">Phosphoprotein</keyword>